<accession>A0A2G5CZL1</accession>
<evidence type="ECO:0000313" key="2">
    <source>
        <dbReference type="EMBL" id="PIA36703.1"/>
    </source>
</evidence>
<dbReference type="Proteomes" id="UP000230069">
    <property type="component" value="Unassembled WGS sequence"/>
</dbReference>
<gene>
    <name evidence="2" type="ORF">AQUCO_03300130v1</name>
</gene>
<name>A0A2G5CZL1_AQUCA</name>
<dbReference type="AlphaFoldDB" id="A0A2G5CZL1"/>
<proteinExistence type="predicted"/>
<sequence length="86" mass="9386">MVYRPTVAQHSMDKATACSSLIDGENIVPTSIAAVNSPSKDKNQYGPSKRSLAQQTRREREKNGSVTPSVITPRRLSALPQQNSTM</sequence>
<reference evidence="2 3" key="1">
    <citation type="submission" date="2017-09" db="EMBL/GenBank/DDBJ databases">
        <title>WGS assembly of Aquilegia coerulea Goldsmith.</title>
        <authorList>
            <person name="Hodges S."/>
            <person name="Kramer E."/>
            <person name="Nordborg M."/>
            <person name="Tomkins J."/>
            <person name="Borevitz J."/>
            <person name="Derieg N."/>
            <person name="Yan J."/>
            <person name="Mihaltcheva S."/>
            <person name="Hayes R.D."/>
            <person name="Rokhsar D."/>
        </authorList>
    </citation>
    <scope>NUCLEOTIDE SEQUENCE [LARGE SCALE GENOMIC DNA]</scope>
    <source>
        <strain evidence="3">cv. Goldsmith</strain>
    </source>
</reference>
<dbReference type="EMBL" id="KZ305050">
    <property type="protein sequence ID" value="PIA36703.1"/>
    <property type="molecule type" value="Genomic_DNA"/>
</dbReference>
<feature type="region of interest" description="Disordered" evidence="1">
    <location>
        <begin position="32"/>
        <end position="86"/>
    </location>
</feature>
<organism evidence="2 3">
    <name type="scientific">Aquilegia coerulea</name>
    <name type="common">Rocky mountain columbine</name>
    <dbReference type="NCBI Taxonomy" id="218851"/>
    <lineage>
        <taxon>Eukaryota</taxon>
        <taxon>Viridiplantae</taxon>
        <taxon>Streptophyta</taxon>
        <taxon>Embryophyta</taxon>
        <taxon>Tracheophyta</taxon>
        <taxon>Spermatophyta</taxon>
        <taxon>Magnoliopsida</taxon>
        <taxon>Ranunculales</taxon>
        <taxon>Ranunculaceae</taxon>
        <taxon>Thalictroideae</taxon>
        <taxon>Aquilegia</taxon>
    </lineage>
</organism>
<protein>
    <submittedName>
        <fullName evidence="2">Uncharacterized protein</fullName>
    </submittedName>
</protein>
<evidence type="ECO:0000256" key="1">
    <source>
        <dbReference type="SAM" id="MobiDB-lite"/>
    </source>
</evidence>
<dbReference type="InParanoid" id="A0A2G5CZL1"/>
<keyword evidence="3" id="KW-1185">Reference proteome</keyword>
<evidence type="ECO:0000313" key="3">
    <source>
        <dbReference type="Proteomes" id="UP000230069"/>
    </source>
</evidence>